<evidence type="ECO:0000313" key="1">
    <source>
        <dbReference type="EMBL" id="KKK78219.1"/>
    </source>
</evidence>
<organism evidence="1">
    <name type="scientific">marine sediment metagenome</name>
    <dbReference type="NCBI Taxonomy" id="412755"/>
    <lineage>
        <taxon>unclassified sequences</taxon>
        <taxon>metagenomes</taxon>
        <taxon>ecological metagenomes</taxon>
    </lineage>
</organism>
<reference evidence="1" key="1">
    <citation type="journal article" date="2015" name="Nature">
        <title>Complex archaea that bridge the gap between prokaryotes and eukaryotes.</title>
        <authorList>
            <person name="Spang A."/>
            <person name="Saw J.H."/>
            <person name="Jorgensen S.L."/>
            <person name="Zaremba-Niedzwiedzka K."/>
            <person name="Martijn J."/>
            <person name="Lind A.E."/>
            <person name="van Eijk R."/>
            <person name="Schleper C."/>
            <person name="Guy L."/>
            <person name="Ettema T.J."/>
        </authorList>
    </citation>
    <scope>NUCLEOTIDE SEQUENCE</scope>
</reference>
<name>A0A0F9AI77_9ZZZZ</name>
<protein>
    <submittedName>
        <fullName evidence="1">Uncharacterized protein</fullName>
    </submittedName>
</protein>
<accession>A0A0F9AI77</accession>
<dbReference type="AlphaFoldDB" id="A0A0F9AI77"/>
<dbReference type="EMBL" id="LAZR01054593">
    <property type="protein sequence ID" value="KKK78219.1"/>
    <property type="molecule type" value="Genomic_DNA"/>
</dbReference>
<gene>
    <name evidence="1" type="ORF">LCGC14_2845760</name>
</gene>
<comment type="caution">
    <text evidence="1">The sequence shown here is derived from an EMBL/GenBank/DDBJ whole genome shotgun (WGS) entry which is preliminary data.</text>
</comment>
<sequence>MKTDLKKFKKNWFLRNPVHDNNADTGEDMFWGTAELLAREYTNIEKLEAGYERMKKALKKIRASKDCEYEIWEIINKALKGE</sequence>
<proteinExistence type="predicted"/>